<sequence>MNNRCTRPTPTRRLVVPSPDRSTAKVTPASSGQVAFAAAYSAWSPVSTGQVWQRRALPVPVALHPVEPQGPDFATVPRRQCHDPSGTLTKGAEAPAEKRRLQPGSLIGHVPGSGDFVDLLAPGPGRGSCGRAGGDPGAVGVSVKRLPQSHKWVRRAFGVLGMNLGALGDEGPASGHQALKDSPEERTVRSGVPGTVAVEAPESQRGLLFCRQRQQAVGLQGLSRAGHQNRKGCHYSPAVVIHETTAKQAFRDSHRKNTPPAPDPLVQCAKVLNGHRLPCDAGVPIWFDEVERPFSTYRGSAQGQVSPPEFGIEDCAGYEQLKRAVPDELQLAPPEYLERFDSTSKRRDKSWTQFALQRVRLLCVDVPAEAILDTGCEIIADCLLFREDWKLLGEDGHFEGGDAASVTLRVAIVDGHGRSGHQGAAVSGCCAISKALAASRARGDFVEVLAPGPGRCSCGRAGGDPGAVGVSVKRLPQSHKWVRRAFGVLGRAPGALGDEGPASGSNGIVDEVLTGMALACEVMIMYISVGLTEIHRRPYVWITKGVGVFLRFVHLMFIITWMSAQVGHYGFVIKVVLHHGEVECWGIGAIMDNIKLMEFCFGGIVVRNIGMGLYATYYLIENVFHFGVRTLVIVTVLSILIDASFLPIMHSYQESVGLSNPDNTRTEVDSQADRTSDK</sequence>
<evidence type="ECO:0000313" key="1">
    <source>
        <dbReference type="EMBL" id="KAG0416262.1"/>
    </source>
</evidence>
<evidence type="ECO:0000313" key="2">
    <source>
        <dbReference type="Proteomes" id="UP000805193"/>
    </source>
</evidence>
<gene>
    <name evidence="1" type="ORF">HPB47_006567</name>
</gene>
<accession>A0AC60P9U8</accession>
<comment type="caution">
    <text evidence="1">The sequence shown here is derived from an EMBL/GenBank/DDBJ whole genome shotgun (WGS) entry which is preliminary data.</text>
</comment>
<reference evidence="1 2" key="1">
    <citation type="journal article" date="2020" name="Cell">
        <title>Large-Scale Comparative Analyses of Tick Genomes Elucidate Their Genetic Diversity and Vector Capacities.</title>
        <authorList>
            <consortium name="Tick Genome and Microbiome Consortium (TIGMIC)"/>
            <person name="Jia N."/>
            <person name="Wang J."/>
            <person name="Shi W."/>
            <person name="Du L."/>
            <person name="Sun Y."/>
            <person name="Zhan W."/>
            <person name="Jiang J.F."/>
            <person name="Wang Q."/>
            <person name="Zhang B."/>
            <person name="Ji P."/>
            <person name="Bell-Sakyi L."/>
            <person name="Cui X.M."/>
            <person name="Yuan T.T."/>
            <person name="Jiang B.G."/>
            <person name="Yang W.F."/>
            <person name="Lam T.T."/>
            <person name="Chang Q.C."/>
            <person name="Ding S.J."/>
            <person name="Wang X.J."/>
            <person name="Zhu J.G."/>
            <person name="Ruan X.D."/>
            <person name="Zhao L."/>
            <person name="Wei J.T."/>
            <person name="Ye R.Z."/>
            <person name="Que T.C."/>
            <person name="Du C.H."/>
            <person name="Zhou Y.H."/>
            <person name="Cheng J.X."/>
            <person name="Dai P.F."/>
            <person name="Guo W.B."/>
            <person name="Han X.H."/>
            <person name="Huang E.J."/>
            <person name="Li L.F."/>
            <person name="Wei W."/>
            <person name="Gao Y.C."/>
            <person name="Liu J.Z."/>
            <person name="Shao H.Z."/>
            <person name="Wang X."/>
            <person name="Wang C.C."/>
            <person name="Yang T.C."/>
            <person name="Huo Q.B."/>
            <person name="Li W."/>
            <person name="Chen H.Y."/>
            <person name="Chen S.E."/>
            <person name="Zhou L.G."/>
            <person name="Ni X.B."/>
            <person name="Tian J.H."/>
            <person name="Sheng Y."/>
            <person name="Liu T."/>
            <person name="Pan Y.S."/>
            <person name="Xia L.Y."/>
            <person name="Li J."/>
            <person name="Zhao F."/>
            <person name="Cao W.C."/>
        </authorList>
    </citation>
    <scope>NUCLEOTIDE SEQUENCE [LARGE SCALE GENOMIC DNA]</scope>
    <source>
        <strain evidence="1">Iper-2018</strain>
    </source>
</reference>
<keyword evidence="2" id="KW-1185">Reference proteome</keyword>
<protein>
    <submittedName>
        <fullName evidence="1">Uncharacterized protein</fullName>
    </submittedName>
</protein>
<dbReference type="EMBL" id="JABSTQ010010965">
    <property type="protein sequence ID" value="KAG0416262.1"/>
    <property type="molecule type" value="Genomic_DNA"/>
</dbReference>
<organism evidence="1 2">
    <name type="scientific">Ixodes persulcatus</name>
    <name type="common">Taiga tick</name>
    <dbReference type="NCBI Taxonomy" id="34615"/>
    <lineage>
        <taxon>Eukaryota</taxon>
        <taxon>Metazoa</taxon>
        <taxon>Ecdysozoa</taxon>
        <taxon>Arthropoda</taxon>
        <taxon>Chelicerata</taxon>
        <taxon>Arachnida</taxon>
        <taxon>Acari</taxon>
        <taxon>Parasitiformes</taxon>
        <taxon>Ixodida</taxon>
        <taxon>Ixodoidea</taxon>
        <taxon>Ixodidae</taxon>
        <taxon>Ixodinae</taxon>
        <taxon>Ixodes</taxon>
    </lineage>
</organism>
<proteinExistence type="predicted"/>
<name>A0AC60P9U8_IXOPE</name>
<dbReference type="Proteomes" id="UP000805193">
    <property type="component" value="Unassembled WGS sequence"/>
</dbReference>